<feature type="transmembrane region" description="Helical" evidence="8">
    <location>
        <begin position="367"/>
        <end position="389"/>
    </location>
</feature>
<comment type="caution">
    <text evidence="10">The sequence shown here is derived from an EMBL/GenBank/DDBJ whole genome shotgun (WGS) entry which is preliminary data.</text>
</comment>
<dbReference type="PANTHER" id="PTHR48022">
    <property type="entry name" value="PLASTIDIC GLUCOSE TRANSPORTER 4"/>
    <property type="match status" value="1"/>
</dbReference>
<dbReference type="FunFam" id="1.20.1250.20:FF:000180">
    <property type="entry name" value="MFS monosaccharide transporter"/>
    <property type="match status" value="1"/>
</dbReference>
<feature type="transmembrane region" description="Helical" evidence="8">
    <location>
        <begin position="24"/>
        <end position="45"/>
    </location>
</feature>
<feature type="transmembrane region" description="Helical" evidence="8">
    <location>
        <begin position="206"/>
        <end position="225"/>
    </location>
</feature>
<dbReference type="PANTHER" id="PTHR48022:SF6">
    <property type="entry name" value="MSTA PROTEIN-RELATED"/>
    <property type="match status" value="1"/>
</dbReference>
<accession>A0A8H3II33</accession>
<dbReference type="InterPro" id="IPR005829">
    <property type="entry name" value="Sugar_transporter_CS"/>
</dbReference>
<evidence type="ECO:0000256" key="6">
    <source>
        <dbReference type="ARBA" id="ARBA00023136"/>
    </source>
</evidence>
<feature type="transmembrane region" description="Helical" evidence="8">
    <location>
        <begin position="435"/>
        <end position="458"/>
    </location>
</feature>
<dbReference type="GO" id="GO:0016020">
    <property type="term" value="C:membrane"/>
    <property type="evidence" value="ECO:0007669"/>
    <property type="project" value="UniProtKB-SubCell"/>
</dbReference>
<feature type="transmembrane region" description="Helical" evidence="8">
    <location>
        <begin position="112"/>
        <end position="130"/>
    </location>
</feature>
<feature type="transmembrane region" description="Helical" evidence="8">
    <location>
        <begin position="470"/>
        <end position="488"/>
    </location>
</feature>
<evidence type="ECO:0000256" key="7">
    <source>
        <dbReference type="RuleBase" id="RU003346"/>
    </source>
</evidence>
<dbReference type="InterPro" id="IPR050360">
    <property type="entry name" value="MFS_Sugar_Transporters"/>
</dbReference>
<organism evidence="10 11">
    <name type="scientific">Heterodermia speciosa</name>
    <dbReference type="NCBI Taxonomy" id="116794"/>
    <lineage>
        <taxon>Eukaryota</taxon>
        <taxon>Fungi</taxon>
        <taxon>Dikarya</taxon>
        <taxon>Ascomycota</taxon>
        <taxon>Pezizomycotina</taxon>
        <taxon>Lecanoromycetes</taxon>
        <taxon>OSLEUM clade</taxon>
        <taxon>Lecanoromycetidae</taxon>
        <taxon>Caliciales</taxon>
        <taxon>Physciaceae</taxon>
        <taxon>Heterodermia</taxon>
    </lineage>
</organism>
<feature type="domain" description="Major facilitator superfamily (MFS) profile" evidence="9">
    <location>
        <begin position="27"/>
        <end position="492"/>
    </location>
</feature>
<dbReference type="InterPro" id="IPR036259">
    <property type="entry name" value="MFS_trans_sf"/>
</dbReference>
<keyword evidence="5 8" id="KW-1133">Transmembrane helix</keyword>
<dbReference type="PRINTS" id="PR00171">
    <property type="entry name" value="SUGRTRNSPORT"/>
</dbReference>
<dbReference type="NCBIfam" id="TIGR00879">
    <property type="entry name" value="SP"/>
    <property type="match status" value="1"/>
</dbReference>
<evidence type="ECO:0000259" key="9">
    <source>
        <dbReference type="PROSITE" id="PS50850"/>
    </source>
</evidence>
<dbReference type="InterPro" id="IPR003663">
    <property type="entry name" value="Sugar/inositol_transpt"/>
</dbReference>
<evidence type="ECO:0000256" key="2">
    <source>
        <dbReference type="ARBA" id="ARBA00010992"/>
    </source>
</evidence>
<name>A0A8H3II33_9LECA</name>
<proteinExistence type="inferred from homology"/>
<dbReference type="InterPro" id="IPR005828">
    <property type="entry name" value="MFS_sugar_transport-like"/>
</dbReference>
<feature type="transmembrane region" description="Helical" evidence="8">
    <location>
        <begin position="85"/>
        <end position="105"/>
    </location>
</feature>
<dbReference type="Pfam" id="PF00083">
    <property type="entry name" value="Sugar_tr"/>
    <property type="match status" value="1"/>
</dbReference>
<feature type="transmembrane region" description="Helical" evidence="8">
    <location>
        <begin position="315"/>
        <end position="333"/>
    </location>
</feature>
<feature type="transmembrane region" description="Helical" evidence="8">
    <location>
        <begin position="172"/>
        <end position="194"/>
    </location>
</feature>
<protein>
    <recommendedName>
        <fullName evidence="9">Major facilitator superfamily (MFS) profile domain-containing protein</fullName>
    </recommendedName>
</protein>
<feature type="transmembrane region" description="Helical" evidence="8">
    <location>
        <begin position="339"/>
        <end position="360"/>
    </location>
</feature>
<keyword evidence="6 8" id="KW-0472">Membrane</keyword>
<evidence type="ECO:0000256" key="8">
    <source>
        <dbReference type="SAM" id="Phobius"/>
    </source>
</evidence>
<dbReference type="EMBL" id="CAJPDS010000049">
    <property type="protein sequence ID" value="CAF9928837.1"/>
    <property type="molecule type" value="Genomic_DNA"/>
</dbReference>
<dbReference type="AlphaFoldDB" id="A0A8H3II33"/>
<sequence length="547" mass="59398">MPGGAIIAAATESDRVEAPTTWKAYLMCVFASFGGIFFGFDSGYINGVQGMSVFITQYTGMQPPPAGASQAEKDAFALPAWEKSLITSILSAGTFFGAIIAGDLADWMGRRFTVVAGCAVFIVGVILQTASHGPNLGLIVAGRLIAGFGVGFVSAIIILYMSEISPRKIRGAIVSGYQFCITIGLLLSSCVDYGTQNRTDTGSYRIPIALQMLWALILGTGLLFLPESPRYFVKRGKLDAAADALSRLREQPRDSAYVQQELAEIVANHEYELQVLPQGSYVSSWMNCFKGGLGHSSSNLRRTILGTSLQMMQQWTGINFIFYFGTTFFQDLGTISNPFLISLVTTLVNVCSTPISFYTIERFGRRTLLIWGALGMLVCEFLVAIIGTADGGNHTTIKVEIAFICIYIFFFASTWGPGAWVVIGEIFPLPIRSRGVALSTASNWLWNCIITVITPYMVGKDKGNLGPKVFFVWGALCSACFVYAYFLVPETKGLSLEQVDRMLEETTPRTSATWKPTTTFAGTMGVTKDGVLAEEIVADVERKGSVV</sequence>
<dbReference type="InterPro" id="IPR020846">
    <property type="entry name" value="MFS_dom"/>
</dbReference>
<keyword evidence="4 8" id="KW-0812">Transmembrane</keyword>
<evidence type="ECO:0000313" key="11">
    <source>
        <dbReference type="Proteomes" id="UP000664521"/>
    </source>
</evidence>
<keyword evidence="3 7" id="KW-0813">Transport</keyword>
<dbReference type="PROSITE" id="PS00217">
    <property type="entry name" value="SUGAR_TRANSPORT_2"/>
    <property type="match status" value="1"/>
</dbReference>
<feature type="transmembrane region" description="Helical" evidence="8">
    <location>
        <begin position="401"/>
        <end position="423"/>
    </location>
</feature>
<dbReference type="CDD" id="cd17356">
    <property type="entry name" value="MFS_HXT"/>
    <property type="match status" value="1"/>
</dbReference>
<evidence type="ECO:0000256" key="3">
    <source>
        <dbReference type="ARBA" id="ARBA00022448"/>
    </source>
</evidence>
<keyword evidence="11" id="KW-1185">Reference proteome</keyword>
<comment type="subcellular location">
    <subcellularLocation>
        <location evidence="1">Membrane</location>
        <topology evidence="1">Multi-pass membrane protein</topology>
    </subcellularLocation>
</comment>
<feature type="transmembrane region" description="Helical" evidence="8">
    <location>
        <begin position="136"/>
        <end position="160"/>
    </location>
</feature>
<evidence type="ECO:0000256" key="5">
    <source>
        <dbReference type="ARBA" id="ARBA00022989"/>
    </source>
</evidence>
<reference evidence="10" key="1">
    <citation type="submission" date="2021-03" db="EMBL/GenBank/DDBJ databases">
        <authorList>
            <person name="Tagirdzhanova G."/>
        </authorList>
    </citation>
    <scope>NUCLEOTIDE SEQUENCE</scope>
</reference>
<dbReference type="PROSITE" id="PS50850">
    <property type="entry name" value="MFS"/>
    <property type="match status" value="1"/>
</dbReference>
<gene>
    <name evidence="10" type="ORF">HETSPECPRED_006949</name>
</gene>
<dbReference type="Gene3D" id="1.20.1250.20">
    <property type="entry name" value="MFS general substrate transporter like domains"/>
    <property type="match status" value="1"/>
</dbReference>
<dbReference type="GO" id="GO:0005351">
    <property type="term" value="F:carbohydrate:proton symporter activity"/>
    <property type="evidence" value="ECO:0007669"/>
    <property type="project" value="TreeGrafter"/>
</dbReference>
<evidence type="ECO:0000313" key="10">
    <source>
        <dbReference type="EMBL" id="CAF9928837.1"/>
    </source>
</evidence>
<evidence type="ECO:0000256" key="4">
    <source>
        <dbReference type="ARBA" id="ARBA00022692"/>
    </source>
</evidence>
<evidence type="ECO:0000256" key="1">
    <source>
        <dbReference type="ARBA" id="ARBA00004141"/>
    </source>
</evidence>
<dbReference type="OrthoDB" id="6612291at2759"/>
<dbReference type="Proteomes" id="UP000664521">
    <property type="component" value="Unassembled WGS sequence"/>
</dbReference>
<comment type="similarity">
    <text evidence="2 7">Belongs to the major facilitator superfamily. Sugar transporter (TC 2.A.1.1) family.</text>
</comment>
<dbReference type="SUPFAM" id="SSF103473">
    <property type="entry name" value="MFS general substrate transporter"/>
    <property type="match status" value="1"/>
</dbReference>
<dbReference type="PROSITE" id="PS00216">
    <property type="entry name" value="SUGAR_TRANSPORT_1"/>
    <property type="match status" value="2"/>
</dbReference>